<name>G2E415_9GAMM</name>
<dbReference type="SUPFAM" id="SSF48317">
    <property type="entry name" value="Acid phosphatase/Vanadium-dependent haloperoxidase"/>
    <property type="match status" value="1"/>
</dbReference>
<dbReference type="AlphaFoldDB" id="G2E415"/>
<protein>
    <recommendedName>
        <fullName evidence="1">undecaprenyl-diphosphate phosphatase</fullName>
        <ecNumber evidence="1">3.6.1.27</ecNumber>
    </recommendedName>
    <alternativeName>
        <fullName evidence="2">Undecaprenyl pyrophosphate phosphatase</fullName>
    </alternativeName>
</protein>
<evidence type="ECO:0000313" key="7">
    <source>
        <dbReference type="Proteomes" id="UP000004200"/>
    </source>
</evidence>
<keyword evidence="7" id="KW-1185">Reference proteome</keyword>
<feature type="transmembrane region" description="Helical" evidence="4">
    <location>
        <begin position="237"/>
        <end position="255"/>
    </location>
</feature>
<keyword evidence="4" id="KW-0812">Transmembrane</keyword>
<sequence>MLRTPEPRSDASDWLIRWAMVSALVAMTIVLICGYHGGFIRLNAIAAGYPDWVWASLTSFGDERVLTALALLFSLRYPRLFWSLLVSALIAAIYSRGLKDLLDLPRPPAMLEEGVFHLIGPGHQGASFPSGHSVAATVFFSVLIWHVRAWPWRLLATLFVVAVGFSRVAVGVHWPVDVAAGLMGGALAAWLGCRIAQHWPGPAENVVLHLSVVTLLTVPALSLLYDPGQYPSVAPVLSALGLVAFLSVMIQYVLLPWRHLHRVGPDV</sequence>
<dbReference type="InterPro" id="IPR036938">
    <property type="entry name" value="PAP2/HPO_sf"/>
</dbReference>
<dbReference type="InterPro" id="IPR000326">
    <property type="entry name" value="PAP2/HPO"/>
</dbReference>
<keyword evidence="4" id="KW-0472">Membrane</keyword>
<dbReference type="eggNOG" id="COG0671">
    <property type="taxonomic scope" value="Bacteria"/>
</dbReference>
<gene>
    <name evidence="6" type="ORF">ThidrDRAFT_3028</name>
</gene>
<dbReference type="GO" id="GO:0050380">
    <property type="term" value="F:undecaprenyl-diphosphatase activity"/>
    <property type="evidence" value="ECO:0007669"/>
    <property type="project" value="UniProtKB-EC"/>
</dbReference>
<dbReference type="PANTHER" id="PTHR14969:SF13">
    <property type="entry name" value="AT30094P"/>
    <property type="match status" value="1"/>
</dbReference>
<dbReference type="Proteomes" id="UP000004200">
    <property type="component" value="Unassembled WGS sequence"/>
</dbReference>
<organism evidence="6 7">
    <name type="scientific">Thiorhodococcus drewsii AZ1</name>
    <dbReference type="NCBI Taxonomy" id="765913"/>
    <lineage>
        <taxon>Bacteria</taxon>
        <taxon>Pseudomonadati</taxon>
        <taxon>Pseudomonadota</taxon>
        <taxon>Gammaproteobacteria</taxon>
        <taxon>Chromatiales</taxon>
        <taxon>Chromatiaceae</taxon>
        <taxon>Thiorhodococcus</taxon>
    </lineage>
</organism>
<evidence type="ECO:0000256" key="3">
    <source>
        <dbReference type="ARBA" id="ARBA00047594"/>
    </source>
</evidence>
<dbReference type="EMBL" id="AFWT01000022">
    <property type="protein sequence ID" value="EGV29908.1"/>
    <property type="molecule type" value="Genomic_DNA"/>
</dbReference>
<dbReference type="PANTHER" id="PTHR14969">
    <property type="entry name" value="SPHINGOSINE-1-PHOSPHATE PHOSPHOHYDROLASE"/>
    <property type="match status" value="1"/>
</dbReference>
<feature type="transmembrane region" description="Helical" evidence="4">
    <location>
        <begin position="15"/>
        <end position="35"/>
    </location>
</feature>
<evidence type="ECO:0000256" key="1">
    <source>
        <dbReference type="ARBA" id="ARBA00012374"/>
    </source>
</evidence>
<reference evidence="6 7" key="1">
    <citation type="submission" date="2011-06" db="EMBL/GenBank/DDBJ databases">
        <title>The draft genome of Thiorhodococcus drewsii AZ1.</title>
        <authorList>
            <consortium name="US DOE Joint Genome Institute (JGI-PGF)"/>
            <person name="Lucas S."/>
            <person name="Han J."/>
            <person name="Lapidus A."/>
            <person name="Cheng J.-F."/>
            <person name="Goodwin L."/>
            <person name="Pitluck S."/>
            <person name="Peters L."/>
            <person name="Land M.L."/>
            <person name="Hauser L."/>
            <person name="Vogl K."/>
            <person name="Liu Z."/>
            <person name="Imhoff J."/>
            <person name="Thiel V."/>
            <person name="Frigaard N.-U."/>
            <person name="Bryant D.A."/>
            <person name="Woyke T.J."/>
        </authorList>
    </citation>
    <scope>NUCLEOTIDE SEQUENCE [LARGE SCALE GENOMIC DNA]</scope>
    <source>
        <strain evidence="6 7">AZ1</strain>
    </source>
</reference>
<dbReference type="EC" id="3.6.1.27" evidence="1"/>
<dbReference type="RefSeq" id="WP_007041741.1">
    <property type="nucleotide sequence ID" value="NZ_AFWT01000022.1"/>
</dbReference>
<evidence type="ECO:0000313" key="6">
    <source>
        <dbReference type="EMBL" id="EGV29908.1"/>
    </source>
</evidence>
<comment type="caution">
    <text evidence="6">The sequence shown here is derived from an EMBL/GenBank/DDBJ whole genome shotgun (WGS) entry which is preliminary data.</text>
</comment>
<evidence type="ECO:0000259" key="5">
    <source>
        <dbReference type="SMART" id="SM00014"/>
    </source>
</evidence>
<dbReference type="STRING" id="765913.ThidrDRAFT_3028"/>
<proteinExistence type="predicted"/>
<dbReference type="SMART" id="SM00014">
    <property type="entry name" value="acidPPc"/>
    <property type="match status" value="1"/>
</dbReference>
<comment type="catalytic activity">
    <reaction evidence="3">
        <text>di-trans,octa-cis-undecaprenyl diphosphate + H2O = di-trans,octa-cis-undecaprenyl phosphate + phosphate + H(+)</text>
        <dbReference type="Rhea" id="RHEA:28094"/>
        <dbReference type="ChEBI" id="CHEBI:15377"/>
        <dbReference type="ChEBI" id="CHEBI:15378"/>
        <dbReference type="ChEBI" id="CHEBI:43474"/>
        <dbReference type="ChEBI" id="CHEBI:58405"/>
        <dbReference type="ChEBI" id="CHEBI:60392"/>
        <dbReference type="EC" id="3.6.1.27"/>
    </reaction>
</comment>
<dbReference type="Pfam" id="PF01569">
    <property type="entry name" value="PAP2"/>
    <property type="match status" value="1"/>
</dbReference>
<evidence type="ECO:0000256" key="4">
    <source>
        <dbReference type="SAM" id="Phobius"/>
    </source>
</evidence>
<accession>G2E415</accession>
<feature type="domain" description="Phosphatidic acid phosphatase type 2/haloperoxidase" evidence="5">
    <location>
        <begin position="81"/>
        <end position="193"/>
    </location>
</feature>
<dbReference type="Gene3D" id="1.20.144.10">
    <property type="entry name" value="Phosphatidic acid phosphatase type 2/haloperoxidase"/>
    <property type="match status" value="1"/>
</dbReference>
<feature type="transmembrane region" description="Helical" evidence="4">
    <location>
        <begin position="126"/>
        <end position="147"/>
    </location>
</feature>
<feature type="transmembrane region" description="Helical" evidence="4">
    <location>
        <begin position="207"/>
        <end position="225"/>
    </location>
</feature>
<keyword evidence="4" id="KW-1133">Transmembrane helix</keyword>
<feature type="transmembrane region" description="Helical" evidence="4">
    <location>
        <begin position="80"/>
        <end position="98"/>
    </location>
</feature>
<feature type="transmembrane region" description="Helical" evidence="4">
    <location>
        <begin position="154"/>
        <end position="172"/>
    </location>
</feature>
<evidence type="ECO:0000256" key="2">
    <source>
        <dbReference type="ARBA" id="ARBA00032707"/>
    </source>
</evidence>